<dbReference type="VEuPathDB" id="FungiDB:T552_02051"/>
<dbReference type="InterPro" id="IPR034182">
    <property type="entry name" value="Kexin/furin"/>
</dbReference>
<dbReference type="Gene3D" id="3.40.50.200">
    <property type="entry name" value="Peptidase S8/S53 domain"/>
    <property type="match status" value="1"/>
</dbReference>
<dbReference type="OrthoDB" id="300641at2759"/>
<keyword evidence="6" id="KW-0732">Signal</keyword>
<dbReference type="InterPro" id="IPR036852">
    <property type="entry name" value="Peptidase_S8/S53_dom_sf"/>
</dbReference>
<accession>A0A0W4ZIK8</accession>
<dbReference type="AlphaFoldDB" id="A0A0W4ZIK8"/>
<evidence type="ECO:0000256" key="4">
    <source>
        <dbReference type="ARBA" id="ARBA00022825"/>
    </source>
</evidence>
<comment type="caution">
    <text evidence="5">Lacks conserved residue(s) required for the propagation of feature annotation.</text>
</comment>
<comment type="caution">
    <text evidence="8">The sequence shown here is derived from an EMBL/GenBank/DDBJ whole genome shotgun (WGS) entry which is preliminary data.</text>
</comment>
<evidence type="ECO:0000256" key="6">
    <source>
        <dbReference type="SAM" id="SignalP"/>
    </source>
</evidence>
<evidence type="ECO:0000256" key="3">
    <source>
        <dbReference type="ARBA" id="ARBA00022801"/>
    </source>
</evidence>
<dbReference type="GO" id="GO:0016485">
    <property type="term" value="P:protein processing"/>
    <property type="evidence" value="ECO:0007669"/>
    <property type="project" value="TreeGrafter"/>
</dbReference>
<keyword evidence="3" id="KW-0378">Hydrolase</keyword>
<gene>
    <name evidence="8" type="ORF">T552_02051</name>
</gene>
<dbReference type="GO" id="GO:0000139">
    <property type="term" value="C:Golgi membrane"/>
    <property type="evidence" value="ECO:0007669"/>
    <property type="project" value="TreeGrafter"/>
</dbReference>
<dbReference type="GO" id="GO:0005802">
    <property type="term" value="C:trans-Golgi network"/>
    <property type="evidence" value="ECO:0007669"/>
    <property type="project" value="TreeGrafter"/>
</dbReference>
<feature type="domain" description="Peptidase S8/S53" evidence="7">
    <location>
        <begin position="204"/>
        <end position="389"/>
    </location>
</feature>
<keyword evidence="9" id="KW-1185">Reference proteome</keyword>
<proteinExistence type="inferred from homology"/>
<evidence type="ECO:0000313" key="9">
    <source>
        <dbReference type="Proteomes" id="UP000054454"/>
    </source>
</evidence>
<dbReference type="EMBL" id="LFVZ01000008">
    <property type="protein sequence ID" value="KTW28190.1"/>
    <property type="molecule type" value="Genomic_DNA"/>
</dbReference>
<dbReference type="PANTHER" id="PTHR42884:SF14">
    <property type="entry name" value="NEUROENDOCRINE CONVERTASE 1"/>
    <property type="match status" value="1"/>
</dbReference>
<feature type="chain" id="PRO_5006933825" description="Peptidase S8/S53 domain-containing protein" evidence="6">
    <location>
        <begin position="22"/>
        <end position="409"/>
    </location>
</feature>
<dbReference type="Proteomes" id="UP000054454">
    <property type="component" value="Unassembled WGS sequence"/>
</dbReference>
<dbReference type="PRINTS" id="PR00723">
    <property type="entry name" value="SUBTILISIN"/>
</dbReference>
<dbReference type="PANTHER" id="PTHR42884">
    <property type="entry name" value="PROPROTEIN CONVERTASE SUBTILISIN/KEXIN-RELATED"/>
    <property type="match status" value="1"/>
</dbReference>
<dbReference type="InterPro" id="IPR022398">
    <property type="entry name" value="Peptidase_S8_His-AS"/>
</dbReference>
<reference evidence="9" key="1">
    <citation type="journal article" date="2016" name="Nat. Commun.">
        <title>Genome analysis of three Pneumocystis species reveals adaptation mechanisms to life exclusively in mammalian hosts.</title>
        <authorList>
            <person name="Ma L."/>
            <person name="Chen Z."/>
            <person name="Huang D.W."/>
            <person name="Kutty G."/>
            <person name="Ishihara M."/>
            <person name="Wang H."/>
            <person name="Abouelleil A."/>
            <person name="Bishop L."/>
            <person name="Davey E."/>
            <person name="Deng R."/>
            <person name="Deng X."/>
            <person name="Fan L."/>
            <person name="Fantoni G."/>
            <person name="Fitzgerald M."/>
            <person name="Gogineni E."/>
            <person name="Goldberg J.M."/>
            <person name="Handley G."/>
            <person name="Hu X."/>
            <person name="Huber C."/>
            <person name="Jiao X."/>
            <person name="Jones K."/>
            <person name="Levin J.Z."/>
            <person name="Liu Y."/>
            <person name="Macdonald P."/>
            <person name="Melnikov A."/>
            <person name="Raley C."/>
            <person name="Sassi M."/>
            <person name="Sherman B.T."/>
            <person name="Song X."/>
            <person name="Sykes S."/>
            <person name="Tran B."/>
            <person name="Walsh L."/>
            <person name="Xia Y."/>
            <person name="Yang J."/>
            <person name="Young S."/>
            <person name="Zeng Q."/>
            <person name="Zheng X."/>
            <person name="Stephens R."/>
            <person name="Nusbaum C."/>
            <person name="Birren B.W."/>
            <person name="Azadi P."/>
            <person name="Lempicki R.A."/>
            <person name="Cuomo C.A."/>
            <person name="Kovacs J.A."/>
        </authorList>
    </citation>
    <scope>NUCLEOTIDE SEQUENCE [LARGE SCALE GENOMIC DNA]</scope>
    <source>
        <strain evidence="9">B80</strain>
    </source>
</reference>
<dbReference type="InterPro" id="IPR000209">
    <property type="entry name" value="Peptidase_S8/S53_dom"/>
</dbReference>
<feature type="signal peptide" evidence="6">
    <location>
        <begin position="1"/>
        <end position="21"/>
    </location>
</feature>
<evidence type="ECO:0000256" key="2">
    <source>
        <dbReference type="ARBA" id="ARBA00022670"/>
    </source>
</evidence>
<protein>
    <recommendedName>
        <fullName evidence="7">Peptidase S8/S53 domain-containing protein</fullName>
    </recommendedName>
</protein>
<evidence type="ECO:0000259" key="7">
    <source>
        <dbReference type="Pfam" id="PF00082"/>
    </source>
</evidence>
<evidence type="ECO:0000256" key="1">
    <source>
        <dbReference type="ARBA" id="ARBA00005325"/>
    </source>
</evidence>
<keyword evidence="4" id="KW-0720">Serine protease</keyword>
<dbReference type="GeneID" id="28936810"/>
<comment type="similarity">
    <text evidence="1">Belongs to the peptidase S8 family. Furin subfamily.</text>
</comment>
<dbReference type="PROSITE" id="PS51892">
    <property type="entry name" value="SUBTILASE"/>
    <property type="match status" value="1"/>
</dbReference>
<dbReference type="CDD" id="cd04059">
    <property type="entry name" value="Peptidases_S8_Protein_convertases_Kexins_Furin-like"/>
    <property type="match status" value="1"/>
</dbReference>
<dbReference type="PROSITE" id="PS00137">
    <property type="entry name" value="SUBTILASE_HIS"/>
    <property type="match status" value="1"/>
</dbReference>
<dbReference type="RefSeq" id="XP_018225899.1">
    <property type="nucleotide sequence ID" value="XM_018370607.1"/>
</dbReference>
<name>A0A0W4ZIK8_PNEC8</name>
<dbReference type="InterPro" id="IPR015500">
    <property type="entry name" value="Peptidase_S8_subtilisin-rel"/>
</dbReference>
<organism evidence="8 9">
    <name type="scientific">Pneumocystis carinii (strain B80)</name>
    <name type="common">Rat pneumocystis pneumonia agent</name>
    <name type="synonym">Pneumocystis carinii f. sp. carinii</name>
    <dbReference type="NCBI Taxonomy" id="1408658"/>
    <lineage>
        <taxon>Eukaryota</taxon>
        <taxon>Fungi</taxon>
        <taxon>Dikarya</taxon>
        <taxon>Ascomycota</taxon>
        <taxon>Taphrinomycotina</taxon>
        <taxon>Pneumocystomycetes</taxon>
        <taxon>Pneumocystaceae</taxon>
        <taxon>Pneumocystis</taxon>
    </lineage>
</organism>
<sequence length="409" mass="47001">MILKILLTLTLYWIYLVRVRCETVPVDFENNDYYHFHFSEDVDIEDFSRVLGFKYHEKLEYLDNQHIFSIEKGVLEDEIKEKIENYFGLEKGRNAINGFNSDKLFHYEKQELPDYEKRDMIRDDIYFDNQDLYNDEEIVNNVVKDPTVDQAKKSTEDLKERLKEIKKKLGISDPYFDKQWYLFNTQRPGIDLNVTGLWLEGIRGKGVTVAIVDNGLDYTNKDLAPNFNAEASFNFATGTTDVKPEYKYNNHGTRCAGEVAAAKNDFCGIGVAYESNISGIQFLNSYKVWNEGRALTHKYDVNQIYSCSWKHGRKTTIVSAYYSTYSAIIKGINEGRNGLGSIYVFVTGNAGYRDNCNYNELSNSLYTITIGTANAEDIRFYFSQPCPSILAAAYSGGLNGRIVIFSFFL</sequence>
<dbReference type="Pfam" id="PF00082">
    <property type="entry name" value="Peptidase_S8"/>
    <property type="match status" value="1"/>
</dbReference>
<dbReference type="GO" id="GO:0004252">
    <property type="term" value="F:serine-type endopeptidase activity"/>
    <property type="evidence" value="ECO:0007669"/>
    <property type="project" value="InterPro"/>
</dbReference>
<keyword evidence="2" id="KW-0645">Protease</keyword>
<evidence type="ECO:0000313" key="8">
    <source>
        <dbReference type="EMBL" id="KTW28190.1"/>
    </source>
</evidence>
<dbReference type="SUPFAM" id="SSF52743">
    <property type="entry name" value="Subtilisin-like"/>
    <property type="match status" value="1"/>
</dbReference>
<evidence type="ECO:0000256" key="5">
    <source>
        <dbReference type="PROSITE-ProRule" id="PRU01240"/>
    </source>
</evidence>